<proteinExistence type="predicted"/>
<evidence type="ECO:0000313" key="1">
    <source>
        <dbReference type="EMBL" id="VCW99178.1"/>
    </source>
</evidence>
<sequence length="69" mass="7680">MALDVPAMRHTDNINIYEVIAQPHGAKHRLLTVPEAVASLLRTQREHTLHEDRILSILLLTVSPESCSG</sequence>
<dbReference type="Proteomes" id="UP000269945">
    <property type="component" value="Unassembled WGS sequence"/>
</dbReference>
<reference evidence="1 2" key="1">
    <citation type="submission" date="2018-10" db="EMBL/GenBank/DDBJ databases">
        <authorList>
            <person name="Ekblom R."/>
            <person name="Jareborg N."/>
        </authorList>
    </citation>
    <scope>NUCLEOTIDE SEQUENCE [LARGE SCALE GENOMIC DNA]</scope>
    <source>
        <tissue evidence="1">Muscle</tissue>
    </source>
</reference>
<comment type="caution">
    <text evidence="1">The sequence shown here is derived from an EMBL/GenBank/DDBJ whole genome shotgun (WGS) entry which is preliminary data.</text>
</comment>
<name>A0A9X9LXV8_GULGU</name>
<gene>
    <name evidence="1" type="ORF">BN2614_LOCUS2</name>
</gene>
<protein>
    <submittedName>
        <fullName evidence="1">Uncharacterized protein</fullName>
    </submittedName>
</protein>
<organism evidence="1 2">
    <name type="scientific">Gulo gulo</name>
    <name type="common">Wolverine</name>
    <name type="synonym">Gluton</name>
    <dbReference type="NCBI Taxonomy" id="48420"/>
    <lineage>
        <taxon>Eukaryota</taxon>
        <taxon>Metazoa</taxon>
        <taxon>Chordata</taxon>
        <taxon>Craniata</taxon>
        <taxon>Vertebrata</taxon>
        <taxon>Euteleostomi</taxon>
        <taxon>Mammalia</taxon>
        <taxon>Eutheria</taxon>
        <taxon>Laurasiatheria</taxon>
        <taxon>Carnivora</taxon>
        <taxon>Caniformia</taxon>
        <taxon>Musteloidea</taxon>
        <taxon>Mustelidae</taxon>
        <taxon>Guloninae</taxon>
        <taxon>Gulo</taxon>
    </lineage>
</organism>
<dbReference type="AlphaFoldDB" id="A0A9X9LXV8"/>
<dbReference type="EMBL" id="CYRY02027777">
    <property type="protein sequence ID" value="VCW99178.1"/>
    <property type="molecule type" value="Genomic_DNA"/>
</dbReference>
<evidence type="ECO:0000313" key="2">
    <source>
        <dbReference type="Proteomes" id="UP000269945"/>
    </source>
</evidence>
<accession>A0A9X9LXV8</accession>
<feature type="non-terminal residue" evidence="1">
    <location>
        <position position="69"/>
    </location>
</feature>
<keyword evidence="2" id="KW-1185">Reference proteome</keyword>